<dbReference type="SUPFAM" id="SSF53738">
    <property type="entry name" value="Phosphoglucomutase, first 3 domains"/>
    <property type="match status" value="3"/>
</dbReference>
<dbReference type="CDD" id="cd05799">
    <property type="entry name" value="PGM2"/>
    <property type="match status" value="1"/>
</dbReference>
<dbReference type="InterPro" id="IPR005845">
    <property type="entry name" value="A-D-PHexomutase_a/b/a-II"/>
</dbReference>
<dbReference type="InterPro" id="IPR005844">
    <property type="entry name" value="A-D-PHexomutase_a/b/a-I"/>
</dbReference>
<evidence type="ECO:0000256" key="11">
    <source>
        <dbReference type="ARBA" id="ARBA00039995"/>
    </source>
</evidence>
<evidence type="ECO:0000256" key="7">
    <source>
        <dbReference type="ARBA" id="ARBA00022553"/>
    </source>
</evidence>
<comment type="pathway">
    <text evidence="4">Lipid metabolism.</text>
</comment>
<evidence type="ECO:0000256" key="13">
    <source>
        <dbReference type="ARBA" id="ARBA00041467"/>
    </source>
</evidence>
<keyword evidence="9 14" id="KW-0460">Magnesium</keyword>
<name>A0ABR7GQQ7_9FIRM</name>
<comment type="pathway">
    <text evidence="3">Glycolipid metabolism; diglucosyl-diacylglycerol biosynthesis.</text>
</comment>
<dbReference type="Pfam" id="PF02880">
    <property type="entry name" value="PGM_PMM_III"/>
    <property type="match status" value="1"/>
</dbReference>
<evidence type="ECO:0000313" key="20">
    <source>
        <dbReference type="Proteomes" id="UP000641741"/>
    </source>
</evidence>
<keyword evidence="20" id="KW-1185">Reference proteome</keyword>
<evidence type="ECO:0000256" key="12">
    <source>
        <dbReference type="ARBA" id="ARBA00041398"/>
    </source>
</evidence>
<evidence type="ECO:0000256" key="3">
    <source>
        <dbReference type="ARBA" id="ARBA00005164"/>
    </source>
</evidence>
<dbReference type="Pfam" id="PF02878">
    <property type="entry name" value="PGM_PMM_I"/>
    <property type="match status" value="1"/>
</dbReference>
<dbReference type="InterPro" id="IPR036900">
    <property type="entry name" value="A-D-PHexomutase_C_sf"/>
</dbReference>
<comment type="cofactor">
    <cofactor evidence="2">
        <name>Mg(2+)</name>
        <dbReference type="ChEBI" id="CHEBI:18420"/>
    </cofactor>
</comment>
<evidence type="ECO:0000313" key="19">
    <source>
        <dbReference type="EMBL" id="MBC5696642.1"/>
    </source>
</evidence>
<evidence type="ECO:0000256" key="10">
    <source>
        <dbReference type="ARBA" id="ARBA00023235"/>
    </source>
</evidence>
<dbReference type="PANTHER" id="PTHR45745">
    <property type="entry name" value="PHOSPHOMANNOMUTASE 45A"/>
    <property type="match status" value="1"/>
</dbReference>
<feature type="domain" description="Alpha-D-phosphohexomutase alpha/beta/alpha" evidence="17">
    <location>
        <begin position="224"/>
        <end position="308"/>
    </location>
</feature>
<dbReference type="PRINTS" id="PR00509">
    <property type="entry name" value="PGMPMM"/>
</dbReference>
<evidence type="ECO:0000259" key="17">
    <source>
        <dbReference type="Pfam" id="PF02879"/>
    </source>
</evidence>
<comment type="caution">
    <text evidence="19">The sequence shown here is derived from an EMBL/GenBank/DDBJ whole genome shotgun (WGS) entry which is preliminary data.</text>
</comment>
<evidence type="ECO:0000256" key="14">
    <source>
        <dbReference type="RuleBase" id="RU004326"/>
    </source>
</evidence>
<dbReference type="PROSITE" id="PS00710">
    <property type="entry name" value="PGM_PMM"/>
    <property type="match status" value="1"/>
</dbReference>
<dbReference type="Proteomes" id="UP000641741">
    <property type="component" value="Unassembled WGS sequence"/>
</dbReference>
<keyword evidence="10" id="KW-0413">Isomerase</keyword>
<feature type="domain" description="Alpha-D-phosphohexomutase alpha/beta/alpha" evidence="18">
    <location>
        <begin position="320"/>
        <end position="447"/>
    </location>
</feature>
<accession>A0ABR7GQQ7</accession>
<evidence type="ECO:0000256" key="8">
    <source>
        <dbReference type="ARBA" id="ARBA00022723"/>
    </source>
</evidence>
<dbReference type="PANTHER" id="PTHR45745:SF1">
    <property type="entry name" value="PHOSPHOGLUCOMUTASE 2B-RELATED"/>
    <property type="match status" value="1"/>
</dbReference>
<sequence length="558" mass="61308">MNCMDSYQLWIEKTAGEAELAEELTAINGDSAAIEDRFYKELEFGTGGLRGVLGAGTNRMNVFTVSKATQGYSNYLNQQFEKPSVAIGYDSRIHSDDFARAAAAVFAANGIQVHIYDHLMPTPALSFAVRDLHCSGGIVLTASHNPAKYNGYKVYGADGCQITTEAAKAIQTAINEVDPFDDVKRTDFELAMENGIINYIGEDTIDRYQAAVSTASLLPEGIDKNVAIVYTPLNGAGISCVPRCLKEHGFTNITIPDEQKNPDGHFPTCPYPNPEVREALKVGLRWAEKTQSDLLLATDPDCDRVGAAVKTTSGYTLISGNQMGVLLFDFVCKMRQANGTMPKNPVAVKTIVTTPMAAKIAEHYGVQLIDVLTGFKFIGEQIGLLEKKGEADRYIFGFEESYGYLSGSFVRDKDAVNASLLICEMFAWYKSQGKSLVDVLEELYQEYGCYESKLLSFQFEGADGFAKMQSLMTELRTNRPAELAGIAVECSIDYLNDDTGLPKSNVLRFFLKNGAEAVVRPSGTEPKLKVYLTAAEKDITASQIVIHTLKEFFEQWAR</sequence>
<protein>
    <recommendedName>
        <fullName evidence="11">Phosphoglucomutase</fullName>
        <ecNumber evidence="6">5.4.2.2</ecNumber>
    </recommendedName>
    <alternativeName>
        <fullName evidence="13">Alpha-phosphoglucomutase</fullName>
    </alternativeName>
    <alternativeName>
        <fullName evidence="12">Glucose phosphomutase</fullName>
    </alternativeName>
</protein>
<feature type="domain" description="Alpha-D-phosphohexomutase C-terminal" evidence="15">
    <location>
        <begin position="472"/>
        <end position="540"/>
    </location>
</feature>
<dbReference type="SUPFAM" id="SSF55957">
    <property type="entry name" value="Phosphoglucomutase, C-terminal domain"/>
    <property type="match status" value="1"/>
</dbReference>
<dbReference type="Gene3D" id="3.40.120.10">
    <property type="entry name" value="Alpha-D-Glucose-1,6-Bisphosphate, subunit A, domain 3"/>
    <property type="match status" value="3"/>
</dbReference>
<evidence type="ECO:0000256" key="9">
    <source>
        <dbReference type="ARBA" id="ARBA00022842"/>
    </source>
</evidence>
<feature type="domain" description="Alpha-D-phosphohexomutase alpha/beta/alpha" evidence="16">
    <location>
        <begin position="43"/>
        <end position="177"/>
    </location>
</feature>
<dbReference type="EMBL" id="JACOPK010000013">
    <property type="protein sequence ID" value="MBC5696642.1"/>
    <property type="molecule type" value="Genomic_DNA"/>
</dbReference>
<dbReference type="Pfam" id="PF02879">
    <property type="entry name" value="PGM_PMM_II"/>
    <property type="match status" value="1"/>
</dbReference>
<evidence type="ECO:0000256" key="5">
    <source>
        <dbReference type="ARBA" id="ARBA00010231"/>
    </source>
</evidence>
<dbReference type="InterPro" id="IPR005841">
    <property type="entry name" value="Alpha-D-phosphohexomutase_SF"/>
</dbReference>
<evidence type="ECO:0000259" key="16">
    <source>
        <dbReference type="Pfam" id="PF02878"/>
    </source>
</evidence>
<dbReference type="InterPro" id="IPR016066">
    <property type="entry name" value="A-D-PHexomutase_CS"/>
</dbReference>
<proteinExistence type="inferred from homology"/>
<dbReference type="InterPro" id="IPR005846">
    <property type="entry name" value="A-D-PHexomutase_a/b/a-III"/>
</dbReference>
<organism evidence="19 20">
    <name type="scientific">Agathobaculum hominis</name>
    <dbReference type="NCBI Taxonomy" id="2763014"/>
    <lineage>
        <taxon>Bacteria</taxon>
        <taxon>Bacillati</taxon>
        <taxon>Bacillota</taxon>
        <taxon>Clostridia</taxon>
        <taxon>Eubacteriales</taxon>
        <taxon>Butyricicoccaceae</taxon>
        <taxon>Agathobaculum</taxon>
    </lineage>
</organism>
<dbReference type="EC" id="5.4.2.2" evidence="6"/>
<keyword evidence="8 14" id="KW-0479">Metal-binding</keyword>
<comment type="catalytic activity">
    <reaction evidence="1">
        <text>alpha-D-glucose 1-phosphate = alpha-D-glucose 6-phosphate</text>
        <dbReference type="Rhea" id="RHEA:23536"/>
        <dbReference type="ChEBI" id="CHEBI:58225"/>
        <dbReference type="ChEBI" id="CHEBI:58601"/>
        <dbReference type="EC" id="5.4.2.2"/>
    </reaction>
</comment>
<keyword evidence="7" id="KW-0597">Phosphoprotein</keyword>
<evidence type="ECO:0000256" key="1">
    <source>
        <dbReference type="ARBA" id="ARBA00000443"/>
    </source>
</evidence>
<reference evidence="19 20" key="1">
    <citation type="submission" date="2020-08" db="EMBL/GenBank/DDBJ databases">
        <title>Genome public.</title>
        <authorList>
            <person name="Liu C."/>
            <person name="Sun Q."/>
        </authorList>
    </citation>
    <scope>NUCLEOTIDE SEQUENCE [LARGE SCALE GENOMIC DNA]</scope>
    <source>
        <strain evidence="19 20">M2</strain>
    </source>
</reference>
<evidence type="ECO:0000256" key="6">
    <source>
        <dbReference type="ARBA" id="ARBA00012728"/>
    </source>
</evidence>
<dbReference type="InterPro" id="IPR005843">
    <property type="entry name" value="A-D-PHexomutase_C"/>
</dbReference>
<dbReference type="Pfam" id="PF00408">
    <property type="entry name" value="PGM_PMM_IV"/>
    <property type="match status" value="1"/>
</dbReference>
<comment type="similarity">
    <text evidence="5 14">Belongs to the phosphohexose mutase family.</text>
</comment>
<gene>
    <name evidence="19" type="ORF">H8S02_11965</name>
</gene>
<dbReference type="InterPro" id="IPR016055">
    <property type="entry name" value="A-D-PHexomutase_a/b/a-I/II/III"/>
</dbReference>
<evidence type="ECO:0000259" key="15">
    <source>
        <dbReference type="Pfam" id="PF00408"/>
    </source>
</evidence>
<dbReference type="Gene3D" id="3.30.310.50">
    <property type="entry name" value="Alpha-D-phosphohexomutase, C-terminal domain"/>
    <property type="match status" value="1"/>
</dbReference>
<evidence type="ECO:0000256" key="2">
    <source>
        <dbReference type="ARBA" id="ARBA00001946"/>
    </source>
</evidence>
<evidence type="ECO:0000256" key="4">
    <source>
        <dbReference type="ARBA" id="ARBA00005189"/>
    </source>
</evidence>
<evidence type="ECO:0000259" key="18">
    <source>
        <dbReference type="Pfam" id="PF02880"/>
    </source>
</evidence>